<feature type="transmembrane region" description="Helical" evidence="2">
    <location>
        <begin position="162"/>
        <end position="187"/>
    </location>
</feature>
<evidence type="ECO:0000259" key="3">
    <source>
        <dbReference type="Pfam" id="PF24035"/>
    </source>
</evidence>
<evidence type="ECO:0000313" key="4">
    <source>
        <dbReference type="EMBL" id="SFH50631.1"/>
    </source>
</evidence>
<accession>A0A1I3AMR1</accession>
<dbReference type="AlphaFoldDB" id="A0A1I3AMR1"/>
<reference evidence="4 5" key="1">
    <citation type="submission" date="2016-10" db="EMBL/GenBank/DDBJ databases">
        <authorList>
            <person name="Varghese N."/>
            <person name="Submissions S."/>
        </authorList>
    </citation>
    <scope>NUCLEOTIDE SEQUENCE [LARGE SCALE GENOMIC DNA]</scope>
    <source>
        <strain evidence="4 5">CGMCC 1.6377</strain>
    </source>
</reference>
<organism evidence="4 5">
    <name type="scientific">Halorubrum aquaticum</name>
    <dbReference type="NCBI Taxonomy" id="387340"/>
    <lineage>
        <taxon>Archaea</taxon>
        <taxon>Methanobacteriati</taxon>
        <taxon>Methanobacteriota</taxon>
        <taxon>Stenosarchaea group</taxon>
        <taxon>Halobacteria</taxon>
        <taxon>Halobacteriales</taxon>
        <taxon>Haloferacaceae</taxon>
        <taxon>Halorubrum</taxon>
    </lineage>
</organism>
<feature type="domain" description="DUF7344" evidence="3">
    <location>
        <begin position="60"/>
        <end position="138"/>
    </location>
</feature>
<gene>
    <name evidence="4" type="ORF">SAMN04488066_10684</name>
</gene>
<evidence type="ECO:0000313" key="5">
    <source>
        <dbReference type="Proteomes" id="UP000323537"/>
    </source>
</evidence>
<keyword evidence="5" id="KW-1185">Reference proteome</keyword>
<evidence type="ECO:0000256" key="1">
    <source>
        <dbReference type="SAM" id="MobiDB-lite"/>
    </source>
</evidence>
<evidence type="ECO:0000256" key="2">
    <source>
        <dbReference type="SAM" id="Phobius"/>
    </source>
</evidence>
<sequence length="228" mass="25388">MKYASSLQYLPSQISTDTRRLGTGIPWPADKGVDPMPPITTPANESNSNGNELSEDDIYGVLSNRRRRFVIHALKRKQGPVDISELSAHITAWETGKDPDEVEYEDHRSVYSTLKRTHLPNLEENNIVTIDKEENVVRPTPQLESLDIYVEAVSSKEIPWSLYYVGLAGVALTLLLAVTVEAPIFGALKPLEVGIFTVTAFGISSVVHHIIGLRTRLGNREKPPELYQ</sequence>
<keyword evidence="2" id="KW-0812">Transmembrane</keyword>
<dbReference type="EMBL" id="FOPZ01000006">
    <property type="protein sequence ID" value="SFH50631.1"/>
    <property type="molecule type" value="Genomic_DNA"/>
</dbReference>
<dbReference type="Proteomes" id="UP000323537">
    <property type="component" value="Unassembled WGS sequence"/>
</dbReference>
<feature type="transmembrane region" description="Helical" evidence="2">
    <location>
        <begin position="193"/>
        <end position="213"/>
    </location>
</feature>
<name>A0A1I3AMR1_9EURY</name>
<feature type="region of interest" description="Disordered" evidence="1">
    <location>
        <begin position="28"/>
        <end position="52"/>
    </location>
</feature>
<dbReference type="Pfam" id="PF24035">
    <property type="entry name" value="DUF7344"/>
    <property type="match status" value="1"/>
</dbReference>
<keyword evidence="2" id="KW-0472">Membrane</keyword>
<protein>
    <recommendedName>
        <fullName evidence="3">DUF7344 domain-containing protein</fullName>
    </recommendedName>
</protein>
<dbReference type="InterPro" id="IPR055768">
    <property type="entry name" value="DUF7344"/>
</dbReference>
<proteinExistence type="predicted"/>
<keyword evidence="2" id="KW-1133">Transmembrane helix</keyword>